<proteinExistence type="predicted"/>
<dbReference type="GO" id="GO:0003677">
    <property type="term" value="F:DNA binding"/>
    <property type="evidence" value="ECO:0007669"/>
    <property type="project" value="InterPro"/>
</dbReference>
<organism evidence="2 3">
    <name type="scientific">Gossypium australe</name>
    <dbReference type="NCBI Taxonomy" id="47621"/>
    <lineage>
        <taxon>Eukaryota</taxon>
        <taxon>Viridiplantae</taxon>
        <taxon>Streptophyta</taxon>
        <taxon>Embryophyta</taxon>
        <taxon>Tracheophyta</taxon>
        <taxon>Spermatophyta</taxon>
        <taxon>Magnoliopsida</taxon>
        <taxon>eudicotyledons</taxon>
        <taxon>Gunneridae</taxon>
        <taxon>Pentapetalae</taxon>
        <taxon>rosids</taxon>
        <taxon>malvids</taxon>
        <taxon>Malvales</taxon>
        <taxon>Malvaceae</taxon>
        <taxon>Malvoideae</taxon>
        <taxon>Gossypium</taxon>
    </lineage>
</organism>
<evidence type="ECO:0000259" key="1">
    <source>
        <dbReference type="PROSITE" id="PS51192"/>
    </source>
</evidence>
<evidence type="ECO:0000313" key="3">
    <source>
        <dbReference type="Proteomes" id="UP000325315"/>
    </source>
</evidence>
<dbReference type="GO" id="GO:0016787">
    <property type="term" value="F:hydrolase activity"/>
    <property type="evidence" value="ECO:0007669"/>
    <property type="project" value="InterPro"/>
</dbReference>
<keyword evidence="3" id="KW-1185">Reference proteome</keyword>
<dbReference type="InterPro" id="IPR006935">
    <property type="entry name" value="Helicase/UvrB_N"/>
</dbReference>
<dbReference type="InterPro" id="IPR051363">
    <property type="entry name" value="RLR_Helicase"/>
</dbReference>
<dbReference type="GO" id="GO:0005737">
    <property type="term" value="C:cytoplasm"/>
    <property type="evidence" value="ECO:0007669"/>
    <property type="project" value="TreeGrafter"/>
</dbReference>
<dbReference type="InterPro" id="IPR014001">
    <property type="entry name" value="Helicase_ATP-bd"/>
</dbReference>
<dbReference type="PANTHER" id="PTHR14074">
    <property type="entry name" value="HELICASE WITH DEATH DOMAIN-RELATED"/>
    <property type="match status" value="1"/>
</dbReference>
<name>A0A5B6WW64_9ROSI</name>
<accession>A0A5B6WW64</accession>
<protein>
    <submittedName>
        <fullName evidence="2">Endoribonuclease Dicer-like protein 3-like</fullName>
    </submittedName>
</protein>
<dbReference type="EMBL" id="SMMG02000001">
    <property type="protein sequence ID" value="KAA3486199.1"/>
    <property type="molecule type" value="Genomic_DNA"/>
</dbReference>
<dbReference type="AlphaFoldDB" id="A0A5B6WW64"/>
<dbReference type="OrthoDB" id="6513042at2759"/>
<evidence type="ECO:0000313" key="2">
    <source>
        <dbReference type="EMBL" id="KAA3486199.1"/>
    </source>
</evidence>
<dbReference type="SUPFAM" id="SSF52540">
    <property type="entry name" value="P-loop containing nucleoside triphosphate hydrolases"/>
    <property type="match status" value="1"/>
</dbReference>
<feature type="domain" description="Helicase ATP-binding" evidence="1">
    <location>
        <begin position="354"/>
        <end position="435"/>
    </location>
</feature>
<dbReference type="PROSITE" id="PS51192">
    <property type="entry name" value="HELICASE_ATP_BIND_1"/>
    <property type="match status" value="1"/>
</dbReference>
<dbReference type="PANTHER" id="PTHR14074:SF16">
    <property type="entry name" value="ANTIVIRAL INNATE IMMUNE RESPONSE RECEPTOR RIG-I"/>
    <property type="match status" value="1"/>
</dbReference>
<gene>
    <name evidence="2" type="ORF">EPI10_030137</name>
</gene>
<dbReference type="Pfam" id="PF04851">
    <property type="entry name" value="ResIII"/>
    <property type="match status" value="1"/>
</dbReference>
<dbReference type="GO" id="GO:0005524">
    <property type="term" value="F:ATP binding"/>
    <property type="evidence" value="ECO:0007669"/>
    <property type="project" value="InterPro"/>
</dbReference>
<dbReference type="Proteomes" id="UP000325315">
    <property type="component" value="Unassembled WGS sequence"/>
</dbReference>
<comment type="caution">
    <text evidence="2">The sequence shown here is derived from an EMBL/GenBank/DDBJ whole genome shotgun (WGS) entry which is preliminary data.</text>
</comment>
<dbReference type="InterPro" id="IPR027417">
    <property type="entry name" value="P-loop_NTPase"/>
</dbReference>
<reference evidence="2" key="1">
    <citation type="submission" date="2019-08" db="EMBL/GenBank/DDBJ databases">
        <authorList>
            <person name="Liu F."/>
        </authorList>
    </citation>
    <scope>NUCLEOTIDE SEQUENCE [LARGE SCALE GENOMIC DNA]</scope>
    <source>
        <strain evidence="2">PA1801</strain>
        <tissue evidence="2">Leaf</tissue>
    </source>
</reference>
<dbReference type="Gene3D" id="3.40.50.300">
    <property type="entry name" value="P-loop containing nucleotide triphosphate hydrolases"/>
    <property type="match status" value="1"/>
</dbReference>
<sequence length="484" mass="54514">MHACNAHPLYFRLYLRYYSVESNRCIDRGTEKQRDQLYDIIRSVHSMTNTAMNRDPDLSLPENRTLEETNVSIVAATGASVEETSKNRCASKGKDPIFDSGAGTTRRKELHGTTQIRALFGCWGEKADALVFFPYKIDFSCNVVSVVYSEFVLLIESKLADDVGNIEVDLYLIGKIAKARVSFYGNVHLDAIQLILLFVFNFLHSRYTAAKRFQEIFFNGLFGRLFFGSSGTSRELLFHSKTSLSWHPSNMYLLLPLEDSLSNELRINWPGITACTLAVEFLTADGNRGNPSLNLTDSSVTEHKETNVIHFATRSIDVNNISNIVVLAIHTGRIYSTIELVHDTSAKSSFNDIVLVMTPQILLDALWKAFLSLELVSLMIIDECHHATGNHPYTEIMKEFYHKSNNKPKIFGMTALPIVSKGALSNNDCEDQISELKNVMDCMIYTIEDMIEMETYVPTAKESCRFFDPTQFCSSGLKAMIEAS</sequence>